<proteinExistence type="predicted"/>
<keyword evidence="2 4" id="KW-0863">Zinc-finger</keyword>
<protein>
    <recommendedName>
        <fullName evidence="7">C3H1-type domain-containing protein</fullName>
    </recommendedName>
</protein>
<keyword evidence="6" id="KW-0812">Transmembrane</keyword>
<feature type="region of interest" description="Disordered" evidence="5">
    <location>
        <begin position="432"/>
        <end position="453"/>
    </location>
</feature>
<feature type="compositionally biased region" description="Basic and acidic residues" evidence="5">
    <location>
        <begin position="358"/>
        <end position="367"/>
    </location>
</feature>
<dbReference type="InterPro" id="IPR000571">
    <property type="entry name" value="Znf_CCCH"/>
</dbReference>
<dbReference type="GO" id="GO:0008270">
    <property type="term" value="F:zinc ion binding"/>
    <property type="evidence" value="ECO:0007669"/>
    <property type="project" value="UniProtKB-KW"/>
</dbReference>
<feature type="compositionally biased region" description="Basic and acidic residues" evidence="5">
    <location>
        <begin position="47"/>
        <end position="58"/>
    </location>
</feature>
<dbReference type="SUPFAM" id="SSF90229">
    <property type="entry name" value="CCCH zinc finger"/>
    <property type="match status" value="1"/>
</dbReference>
<dbReference type="InterPro" id="IPR036855">
    <property type="entry name" value="Znf_CCCH_sf"/>
</dbReference>
<dbReference type="AlphaFoldDB" id="A0A7J6TWB8"/>
<dbReference type="PANTHER" id="PTHR33050:SF7">
    <property type="entry name" value="RIBONUCLEASE H"/>
    <property type="match status" value="1"/>
</dbReference>
<dbReference type="Proteomes" id="UP000553632">
    <property type="component" value="Unassembled WGS sequence"/>
</dbReference>
<evidence type="ECO:0000256" key="3">
    <source>
        <dbReference type="ARBA" id="ARBA00022833"/>
    </source>
</evidence>
<dbReference type="InterPro" id="IPR041367">
    <property type="entry name" value="Znf-CCCH_4"/>
</dbReference>
<evidence type="ECO:0000256" key="4">
    <source>
        <dbReference type="PROSITE-ProRule" id="PRU00723"/>
    </source>
</evidence>
<feature type="region of interest" description="Disordered" evidence="5">
    <location>
        <begin position="1"/>
        <end position="59"/>
    </location>
</feature>
<dbReference type="Gene3D" id="4.10.1000.10">
    <property type="entry name" value="Zinc finger, CCCH-type"/>
    <property type="match status" value="1"/>
</dbReference>
<feature type="compositionally biased region" description="Polar residues" evidence="5">
    <location>
        <begin position="19"/>
        <end position="34"/>
    </location>
</feature>
<dbReference type="PROSITE" id="PS50103">
    <property type="entry name" value="ZF_C3H1"/>
    <property type="match status" value="1"/>
</dbReference>
<evidence type="ECO:0000259" key="7">
    <source>
        <dbReference type="PROSITE" id="PS50103"/>
    </source>
</evidence>
<evidence type="ECO:0000313" key="9">
    <source>
        <dbReference type="Proteomes" id="UP000553632"/>
    </source>
</evidence>
<organism evidence="8 9">
    <name type="scientific">Perkinsus olseni</name>
    <name type="common">Perkinsus atlanticus</name>
    <dbReference type="NCBI Taxonomy" id="32597"/>
    <lineage>
        <taxon>Eukaryota</taxon>
        <taxon>Sar</taxon>
        <taxon>Alveolata</taxon>
        <taxon>Perkinsozoa</taxon>
        <taxon>Perkinsea</taxon>
        <taxon>Perkinsida</taxon>
        <taxon>Perkinsidae</taxon>
        <taxon>Perkinsus</taxon>
    </lineage>
</organism>
<feature type="zinc finger region" description="C3H1-type" evidence="4">
    <location>
        <begin position="328"/>
        <end position="355"/>
    </location>
</feature>
<keyword evidence="3 4" id="KW-0862">Zinc</keyword>
<feature type="domain" description="C3H1-type" evidence="7">
    <location>
        <begin position="328"/>
        <end position="355"/>
    </location>
</feature>
<keyword evidence="6" id="KW-1133">Transmembrane helix</keyword>
<sequence length="1121" mass="124504">MSEEDRLSDLADLSEENESVISEQSGQSGSQNHIVQPADVANGDAEAAERVDGDDAEHLSGFPKKVRAYLRDSVPPDAQKDVAKVLKDRSITTPALLAMLDDTVCDKLANRMEDDTNIIFLKGIRKLYNSEAEPTRRKRSRDESLPEESIRRYQAAFKAKHGLPIPGRFVVEGKVLNNIRKGEAPRLSDCDTPMAEAGKRQKLELDIGSGRVGWQQSDSTRPPSQCEAAQFGLCLIRLCLSASLLGRMSPLEALLFMARVYEVGETSSLGNMRALEYAMRIEALRGNGDDEPFGIQVATRLSDTVAAHREVGRASAALASSNRQGQRQKGPSICRLYREGRCTWGDNCRYAHIRKRRPAEEDQESKGAKRQRSNSSADAAFDRAHQAARSEQPRVHAQERATNASKSESRRTCYDAYVAEYFEAAGKAFDEEDAGKRQSFKNGGSGTLPGLEKPLGQERKFAGSLADTILQAAKRHGVTDIIEKTRGKPSDLQVAELSRRSEAAASECRKALAKVYGNSILRRSGNNSIYCELLDNIVRDLGEKDREFAALCKDGLPLGINKKIPYTDLYPRFTKKSQDEFEIPEVHENYASMNREEVRDKVEQLLADEEERGFIRRLTEQELRDPSRRFVRRACLPKRGSFDNGIRVVEDFKRNNVNLHAVVPNTASLPSAADLRQLVGALTQRHPPKDYRLLQLDLRSAYRTLGVHGEERKNVCFTQEFGDGSVVGYENLVLSFGLTCSAYWFVRYATCAQRCLEVVLRAFLGTDEAPGQFGSFMYVDDGFFCFLASIYAEAASIVLIFWIMLGSDISFEKLRLNESAGTVIGIRTSLEESATFELDPEKIQSLAEALGDLLREKSISEKALSSLAGKLNRYTMLRPYLRSYLQPYYGLLSVVRKRGFHYAHCPEKSEIYIVSKFFHAVVNGSKSFPPVGPIGGPRAALAQANHMIIMTDASLGAVGGIIALAEGATGSTAGSRQPVVWFQEKVSREVIGQWKGISADAQVPLESRDMVTLELLAVCVAIRLAERRFGQWKNHRVAIFVDNEAARRILSKLYSRTPVLAGLLRNITQHLAGLVLSDYVVCRVTSENNTIADKLSRSDASGIPQHWIRGTVEKEWMSAAS</sequence>
<accession>A0A7J6TWB8</accession>
<dbReference type="InterPro" id="IPR052055">
    <property type="entry name" value="Hepadnavirus_pol/RT"/>
</dbReference>
<dbReference type="PANTHER" id="PTHR33050">
    <property type="entry name" value="REVERSE TRANSCRIPTASE DOMAIN-CONTAINING PROTEIN"/>
    <property type="match status" value="1"/>
</dbReference>
<evidence type="ECO:0000256" key="6">
    <source>
        <dbReference type="SAM" id="Phobius"/>
    </source>
</evidence>
<evidence type="ECO:0000313" key="8">
    <source>
        <dbReference type="EMBL" id="KAF4749704.1"/>
    </source>
</evidence>
<dbReference type="InterPro" id="IPR043502">
    <property type="entry name" value="DNA/RNA_pol_sf"/>
</dbReference>
<feature type="region of interest" description="Disordered" evidence="5">
    <location>
        <begin position="356"/>
        <end position="409"/>
    </location>
</feature>
<gene>
    <name evidence="8" type="ORF">FOZ63_014340</name>
</gene>
<dbReference type="Pfam" id="PF18044">
    <property type="entry name" value="zf-CCCH_4"/>
    <property type="match status" value="1"/>
</dbReference>
<evidence type="ECO:0000256" key="2">
    <source>
        <dbReference type="ARBA" id="ARBA00022771"/>
    </source>
</evidence>
<feature type="transmembrane region" description="Helical" evidence="6">
    <location>
        <begin position="786"/>
        <end position="805"/>
    </location>
</feature>
<reference evidence="8 9" key="1">
    <citation type="submission" date="2020-04" db="EMBL/GenBank/DDBJ databases">
        <title>Perkinsus olseni comparative genomics.</title>
        <authorList>
            <person name="Bogema D.R."/>
        </authorList>
    </citation>
    <scope>NUCLEOTIDE SEQUENCE [LARGE SCALE GENOMIC DNA]</scope>
    <source>
        <strain evidence="8 9">ATCC PRA-207</strain>
    </source>
</reference>
<evidence type="ECO:0000256" key="5">
    <source>
        <dbReference type="SAM" id="MobiDB-lite"/>
    </source>
</evidence>
<evidence type="ECO:0000256" key="1">
    <source>
        <dbReference type="ARBA" id="ARBA00022723"/>
    </source>
</evidence>
<keyword evidence="9" id="KW-1185">Reference proteome</keyword>
<dbReference type="EMBL" id="JABANO010007688">
    <property type="protein sequence ID" value="KAF4749704.1"/>
    <property type="molecule type" value="Genomic_DNA"/>
</dbReference>
<comment type="caution">
    <text evidence="8">The sequence shown here is derived from an EMBL/GenBank/DDBJ whole genome shotgun (WGS) entry which is preliminary data.</text>
</comment>
<keyword evidence="6" id="KW-0472">Membrane</keyword>
<name>A0A7J6TWB8_PEROL</name>
<keyword evidence="1 4" id="KW-0479">Metal-binding</keyword>
<dbReference type="SUPFAM" id="SSF56672">
    <property type="entry name" value="DNA/RNA polymerases"/>
    <property type="match status" value="1"/>
</dbReference>